<evidence type="ECO:0000256" key="1">
    <source>
        <dbReference type="SAM" id="MobiDB-lite"/>
    </source>
</evidence>
<feature type="compositionally biased region" description="Acidic residues" evidence="1">
    <location>
        <begin position="1"/>
        <end position="37"/>
    </location>
</feature>
<feature type="region of interest" description="Disordered" evidence="1">
    <location>
        <begin position="1"/>
        <end position="89"/>
    </location>
</feature>
<gene>
    <name evidence="2" type="ORF">PMAYCL1PPCAC_03434</name>
</gene>
<feature type="compositionally biased region" description="Polar residues" evidence="1">
    <location>
        <begin position="179"/>
        <end position="201"/>
    </location>
</feature>
<protein>
    <submittedName>
        <fullName evidence="2">Uncharacterized protein</fullName>
    </submittedName>
</protein>
<dbReference type="EMBL" id="BTRK01000001">
    <property type="protein sequence ID" value="GMR33239.1"/>
    <property type="molecule type" value="Genomic_DNA"/>
</dbReference>
<keyword evidence="3" id="KW-1185">Reference proteome</keyword>
<evidence type="ECO:0000313" key="3">
    <source>
        <dbReference type="Proteomes" id="UP001328107"/>
    </source>
</evidence>
<proteinExistence type="predicted"/>
<organism evidence="2 3">
    <name type="scientific">Pristionchus mayeri</name>
    <dbReference type="NCBI Taxonomy" id="1317129"/>
    <lineage>
        <taxon>Eukaryota</taxon>
        <taxon>Metazoa</taxon>
        <taxon>Ecdysozoa</taxon>
        <taxon>Nematoda</taxon>
        <taxon>Chromadorea</taxon>
        <taxon>Rhabditida</taxon>
        <taxon>Rhabditina</taxon>
        <taxon>Diplogasteromorpha</taxon>
        <taxon>Diplogasteroidea</taxon>
        <taxon>Neodiplogasteridae</taxon>
        <taxon>Pristionchus</taxon>
    </lineage>
</organism>
<reference evidence="3" key="1">
    <citation type="submission" date="2022-10" db="EMBL/GenBank/DDBJ databases">
        <title>Genome assembly of Pristionchus species.</title>
        <authorList>
            <person name="Yoshida K."/>
            <person name="Sommer R.J."/>
        </authorList>
    </citation>
    <scope>NUCLEOTIDE SEQUENCE [LARGE SCALE GENOMIC DNA]</scope>
    <source>
        <strain evidence="3">RS5460</strain>
    </source>
</reference>
<feature type="compositionally biased region" description="Basic and acidic residues" evidence="1">
    <location>
        <begin position="78"/>
        <end position="89"/>
    </location>
</feature>
<feature type="non-terminal residue" evidence="2">
    <location>
        <position position="1"/>
    </location>
</feature>
<dbReference type="AlphaFoldDB" id="A0AAN4Z523"/>
<feature type="region of interest" description="Disordered" evidence="1">
    <location>
        <begin position="175"/>
        <end position="211"/>
    </location>
</feature>
<accession>A0AAN4Z523</accession>
<dbReference type="Proteomes" id="UP001328107">
    <property type="component" value="Unassembled WGS sequence"/>
</dbReference>
<name>A0AAN4Z523_9BILA</name>
<comment type="caution">
    <text evidence="2">The sequence shown here is derived from an EMBL/GenBank/DDBJ whole genome shotgun (WGS) entry which is preliminary data.</text>
</comment>
<feature type="region of interest" description="Disordered" evidence="1">
    <location>
        <begin position="118"/>
        <end position="148"/>
    </location>
</feature>
<sequence length="211" mass="23685">EEEEEEEEREENEEREEETDADDEDDEDDGTVIEQDEIAPTRLPPSFYSQLLSSRKRKLVSVEGNEATRPSKASKKGAKVEARPTTEPDNWARDLWRKAAVDGDAKKITDFSLPDAILGEGQKEKTSEVADSPPLVVEKPKRKRGRPSKADLLKRLEDEHTAALVALVNTARDCPIDESQPSTSRACGQVSMGNRWSTPPSRFSPHFKKKK</sequence>
<evidence type="ECO:0000313" key="2">
    <source>
        <dbReference type="EMBL" id="GMR33239.1"/>
    </source>
</evidence>